<dbReference type="RefSeq" id="WP_253899135.1">
    <property type="nucleotide sequence ID" value="NZ_CALSBS010000033.1"/>
</dbReference>
<organism evidence="1 2">
    <name type="scientific">Pseudocitrobacter vendiensis</name>
    <dbReference type="NCBI Taxonomy" id="2488306"/>
    <lineage>
        <taxon>Bacteria</taxon>
        <taxon>Pseudomonadati</taxon>
        <taxon>Pseudomonadota</taxon>
        <taxon>Gammaproteobacteria</taxon>
        <taxon>Enterobacterales</taxon>
        <taxon>Enterobacteriaceae</taxon>
        <taxon>Pseudocitrobacter</taxon>
    </lineage>
</organism>
<comment type="caution">
    <text evidence="1">The sequence shown here is derived from an EMBL/GenBank/DDBJ whole genome shotgun (WGS) entry which is preliminary data.</text>
</comment>
<dbReference type="Proteomes" id="UP001152651">
    <property type="component" value="Unassembled WGS sequence"/>
</dbReference>
<evidence type="ECO:0000313" key="1">
    <source>
        <dbReference type="EMBL" id="CAH6661966.1"/>
    </source>
</evidence>
<dbReference type="InterPro" id="IPR014507">
    <property type="entry name" value="Baseplate_assembly_J_pred"/>
</dbReference>
<keyword evidence="2" id="KW-1185">Reference proteome</keyword>
<gene>
    <name evidence="1" type="ORF">FBBNIHIM_22930</name>
</gene>
<protein>
    <submittedName>
        <fullName evidence="1">Baseplate J/gp47 family protein</fullName>
    </submittedName>
</protein>
<dbReference type="PIRSF" id="PIRSF020481">
    <property type="entry name" value="BAP"/>
    <property type="match status" value="1"/>
</dbReference>
<evidence type="ECO:0000313" key="2">
    <source>
        <dbReference type="Proteomes" id="UP001152651"/>
    </source>
</evidence>
<dbReference type="EMBL" id="CALSBS010000033">
    <property type="protein sequence ID" value="CAH6661966.1"/>
    <property type="molecule type" value="Genomic_DNA"/>
</dbReference>
<reference evidence="1" key="1">
    <citation type="submission" date="2022-05" db="EMBL/GenBank/DDBJ databases">
        <authorList>
            <person name="Blom J."/>
        </authorList>
    </citation>
    <scope>NUCLEOTIDE SEQUENCE</scope>
    <source>
        <strain evidence="1">Type strain: CPO20170097</strain>
    </source>
</reference>
<accession>A0ABN8TGI8</accession>
<proteinExistence type="predicted"/>
<sequence>MFNPLTDRLPVPDALTVTGATARLPELKEALLAEVEKLRPADVEAITETLENNAEMLVVLLQAMSQVITNRERRANWQLQQLLVLWAKDSNLDARTAEMGVTRQVITKGDPNAFPPIEDVMESDDDLRFRALLAPYGFATTGSRTAYRFHAMTLGEKPTVTIESPSAGTVTVTYKFPEASPTARVRDASPRMEAPETGRVGVWILSREAENGVPSEELLSTAEKYLNRDDVALESDEITTYPAEPLEYKVKAVLHGKNTPDGQIDLDAIKTTVETYTRNAQRLEGSIDISILYYLLQSAQSVVKVDLLEPTESVEASYRQAPYCTGVELEIQYD</sequence>
<name>A0ABN8TGI8_9ENTR</name>